<proteinExistence type="predicted"/>
<keyword evidence="1 2" id="KW-0175">Coiled coil</keyword>
<reference evidence="5" key="2">
    <citation type="submission" date="2025-08" db="UniProtKB">
        <authorList>
            <consortium name="RefSeq"/>
        </authorList>
    </citation>
    <scope>IDENTIFICATION</scope>
    <source>
        <tissue evidence="5">Etiolated seedlings</tissue>
    </source>
</reference>
<dbReference type="GO" id="GO:0055028">
    <property type="term" value="C:cortical microtubule"/>
    <property type="evidence" value="ECO:0007669"/>
    <property type="project" value="TreeGrafter"/>
</dbReference>
<dbReference type="PANTHER" id="PTHR31342">
    <property type="entry name" value="PROTEIN CHUP1, CHLOROPLASTIC"/>
    <property type="match status" value="1"/>
</dbReference>
<evidence type="ECO:0000313" key="4">
    <source>
        <dbReference type="Proteomes" id="UP000087171"/>
    </source>
</evidence>
<keyword evidence="3" id="KW-0812">Transmembrane</keyword>
<gene>
    <name evidence="5" type="primary">LOC101499785</name>
</gene>
<dbReference type="GO" id="GO:0072699">
    <property type="term" value="P:protein localization to cortical microtubule cytoskeleton"/>
    <property type="evidence" value="ECO:0007669"/>
    <property type="project" value="TreeGrafter"/>
</dbReference>
<keyword evidence="3" id="KW-1133">Transmembrane helix</keyword>
<accession>A0A1S2Y2R7</accession>
<dbReference type="OrthoDB" id="687739at2759"/>
<dbReference type="STRING" id="3827.A0A1S2Y2R7"/>
<dbReference type="GeneID" id="101499785"/>
<keyword evidence="3" id="KW-0472">Membrane</keyword>
<evidence type="ECO:0000256" key="3">
    <source>
        <dbReference type="SAM" id="Phobius"/>
    </source>
</evidence>
<protein>
    <submittedName>
        <fullName evidence="5">Uncharacterized protein LOC101499785</fullName>
    </submittedName>
</protein>
<dbReference type="PANTHER" id="PTHR31342:SF10">
    <property type="entry name" value="CHUP1-LIKE PROTEIN"/>
    <property type="match status" value="1"/>
</dbReference>
<evidence type="ECO:0000313" key="5">
    <source>
        <dbReference type="RefSeq" id="XP_004497573.1"/>
    </source>
</evidence>
<evidence type="ECO:0000256" key="1">
    <source>
        <dbReference type="ARBA" id="ARBA00023054"/>
    </source>
</evidence>
<feature type="transmembrane region" description="Helical" evidence="3">
    <location>
        <begin position="14"/>
        <end position="34"/>
    </location>
</feature>
<sequence length="420" mass="48870">MDNTTLKAENLKPIFLKAGVPLAVSLAGLIYAWIMTKKSLSKVSSFSEIESHTPEFNSHEGTKHEENFNNFSSMEEEENYDDVTSIDNSVLSESLMINENHPCLEQEITCLRSKIEGMQIRELALTLQFEKYCEMKDQETLLMEIKNMLSMEMSRVEFFNKEISFLETETMRLENFVIQYLRIVEKFEYWKSENKVLHKKVQKLGKKSKAQSQLIKEKNLMIKEGEEEILRNHDELQKRASVILKLENEIREMKRVFDHFYDEKNELVKKLETAEENANACREKLHKKPLKYYLQVETEDVKKEDYSKVLNELEQVKKEHETEFEELIHLRKINGQDCSFSEHYNVPCIGSVSHGDLACSKKRKLLKRIKKWVVDGSEKARVNSEAKSSSDEIKCFGLHSVSHGSEKAEVPATSRFCASA</sequence>
<reference evidence="4" key="1">
    <citation type="journal article" date="2013" name="Nat. Biotechnol.">
        <title>Draft genome sequence of chickpea (Cicer arietinum) provides a resource for trait improvement.</title>
        <authorList>
            <person name="Varshney R.K."/>
            <person name="Song C."/>
            <person name="Saxena R.K."/>
            <person name="Azam S."/>
            <person name="Yu S."/>
            <person name="Sharpe A.G."/>
            <person name="Cannon S."/>
            <person name="Baek J."/>
            <person name="Rosen B.D."/>
            <person name="Tar'an B."/>
            <person name="Millan T."/>
            <person name="Zhang X."/>
            <person name="Ramsay L.D."/>
            <person name="Iwata A."/>
            <person name="Wang Y."/>
            <person name="Nelson W."/>
            <person name="Farmer A.D."/>
            <person name="Gaur P.M."/>
            <person name="Soderlund C."/>
            <person name="Penmetsa R.V."/>
            <person name="Xu C."/>
            <person name="Bharti A.K."/>
            <person name="He W."/>
            <person name="Winter P."/>
            <person name="Zhao S."/>
            <person name="Hane J.K."/>
            <person name="Carrasquilla-Garcia N."/>
            <person name="Condie J.A."/>
            <person name="Upadhyaya H.D."/>
            <person name="Luo M.C."/>
            <person name="Thudi M."/>
            <person name="Gowda C.L."/>
            <person name="Singh N.P."/>
            <person name="Lichtenzveig J."/>
            <person name="Gali K.K."/>
            <person name="Rubio J."/>
            <person name="Nadarajan N."/>
            <person name="Dolezel J."/>
            <person name="Bansal K.C."/>
            <person name="Xu X."/>
            <person name="Edwards D."/>
            <person name="Zhang G."/>
            <person name="Kahl G."/>
            <person name="Gil J."/>
            <person name="Singh K.B."/>
            <person name="Datta S.K."/>
            <person name="Jackson S.A."/>
            <person name="Wang J."/>
            <person name="Cook D.R."/>
        </authorList>
    </citation>
    <scope>NUCLEOTIDE SEQUENCE [LARGE SCALE GENOMIC DNA]</scope>
    <source>
        <strain evidence="4">cv. CDC Frontier</strain>
    </source>
</reference>
<dbReference type="InterPro" id="IPR040265">
    <property type="entry name" value="CHUP1/IPGA1-like"/>
</dbReference>
<dbReference type="AlphaFoldDB" id="A0A1S2Y2R7"/>
<dbReference type="Proteomes" id="UP000087171">
    <property type="component" value="Chromosome Ca4"/>
</dbReference>
<feature type="coiled-coil region" evidence="2">
    <location>
        <begin position="257"/>
        <end position="330"/>
    </location>
</feature>
<dbReference type="PaxDb" id="3827-XP_004497573.1"/>
<organism evidence="4 5">
    <name type="scientific">Cicer arietinum</name>
    <name type="common">Chickpea</name>
    <name type="synonym">Garbanzo</name>
    <dbReference type="NCBI Taxonomy" id="3827"/>
    <lineage>
        <taxon>Eukaryota</taxon>
        <taxon>Viridiplantae</taxon>
        <taxon>Streptophyta</taxon>
        <taxon>Embryophyta</taxon>
        <taxon>Tracheophyta</taxon>
        <taxon>Spermatophyta</taxon>
        <taxon>Magnoliopsida</taxon>
        <taxon>eudicotyledons</taxon>
        <taxon>Gunneridae</taxon>
        <taxon>Pentapetalae</taxon>
        <taxon>rosids</taxon>
        <taxon>fabids</taxon>
        <taxon>Fabales</taxon>
        <taxon>Fabaceae</taxon>
        <taxon>Papilionoideae</taxon>
        <taxon>50 kb inversion clade</taxon>
        <taxon>NPAAA clade</taxon>
        <taxon>Hologalegina</taxon>
        <taxon>IRL clade</taxon>
        <taxon>Cicereae</taxon>
        <taxon>Cicer</taxon>
    </lineage>
</organism>
<evidence type="ECO:0000256" key="2">
    <source>
        <dbReference type="SAM" id="Coils"/>
    </source>
</evidence>
<name>A0A1S2Y2R7_CICAR</name>
<dbReference type="eggNOG" id="ENOG502QVZ1">
    <property type="taxonomic scope" value="Eukaryota"/>
</dbReference>
<dbReference type="KEGG" id="cam:101499785"/>
<keyword evidence="4" id="KW-1185">Reference proteome</keyword>
<dbReference type="RefSeq" id="XP_004497573.1">
    <property type="nucleotide sequence ID" value="XM_004497516.3"/>
</dbReference>